<protein>
    <submittedName>
        <fullName evidence="6">F-box domain-containing protein</fullName>
    </submittedName>
</protein>
<dbReference type="RefSeq" id="XP_042938511.1">
    <property type="nucleotide sequence ID" value="XM_043082577.1"/>
</dbReference>
<dbReference type="GeneID" id="6096146"/>
<dbReference type="PANTHER" id="PTHR14312:SF1">
    <property type="entry name" value="BASIC-LEUCINE ZIPPER TRANSCRIPTION FACTOR A"/>
    <property type="match status" value="1"/>
</dbReference>
<gene>
    <name evidence="4 6" type="primary">Bma-somi-1</name>
    <name evidence="4" type="ORF">BM_BM8541</name>
</gene>
<dbReference type="PANTHER" id="PTHR14312">
    <property type="entry name" value="CREB/ATF BZIP TRANSCRIPTION FACTOR"/>
    <property type="match status" value="1"/>
</dbReference>
<evidence type="ECO:0000256" key="1">
    <source>
        <dbReference type="SAM" id="Coils"/>
    </source>
</evidence>
<dbReference type="PROSITE" id="PS50181">
    <property type="entry name" value="FBOX"/>
    <property type="match status" value="1"/>
</dbReference>
<dbReference type="Proteomes" id="UP000006672">
    <property type="component" value="Unassembled WGS sequence"/>
</dbReference>
<dbReference type="SMART" id="SM00355">
    <property type="entry name" value="ZnF_C2H2"/>
    <property type="match status" value="2"/>
</dbReference>
<dbReference type="CTD" id="6096146"/>
<evidence type="ECO:0000313" key="5">
    <source>
        <dbReference type="Proteomes" id="UP000006672"/>
    </source>
</evidence>
<feature type="region of interest" description="Disordered" evidence="2">
    <location>
        <begin position="38"/>
        <end position="80"/>
    </location>
</feature>
<keyword evidence="5" id="KW-1185">Reference proteome</keyword>
<reference evidence="4" key="2">
    <citation type="submission" date="2019-04" db="EMBL/GenBank/DDBJ databases">
        <authorList>
            <person name="Howe K."/>
            <person name="Paulini M."/>
            <person name="Williams G."/>
        </authorList>
    </citation>
    <scope>NUCLEOTIDE SEQUENCE [LARGE SCALE GENOMIC DNA]</scope>
    <source>
        <strain evidence="4">FR3</strain>
    </source>
</reference>
<dbReference type="KEGG" id="bmy:BM_BM8541"/>
<dbReference type="InterPro" id="IPR013087">
    <property type="entry name" value="Znf_C2H2_type"/>
</dbReference>
<evidence type="ECO:0000256" key="2">
    <source>
        <dbReference type="SAM" id="MobiDB-lite"/>
    </source>
</evidence>
<accession>A0A4E9G2E1</accession>
<feature type="coiled-coil region" evidence="1">
    <location>
        <begin position="267"/>
        <end position="306"/>
    </location>
</feature>
<evidence type="ECO:0000313" key="4">
    <source>
        <dbReference type="EMBL" id="VIO99546.1"/>
    </source>
</evidence>
<dbReference type="EMBL" id="CAAKNF010000195">
    <property type="protein sequence ID" value="VIO99546.1"/>
    <property type="molecule type" value="Genomic_DNA"/>
</dbReference>
<dbReference type="WBParaSite" id="Bm8541a.1">
    <property type="protein sequence ID" value="Bm8541a.1"/>
    <property type="gene ID" value="WBGene00228802"/>
</dbReference>
<dbReference type="Gene3D" id="3.30.160.60">
    <property type="entry name" value="Classic Zinc Finger"/>
    <property type="match status" value="1"/>
</dbReference>
<reference evidence="6" key="3">
    <citation type="submission" date="2019-12" db="UniProtKB">
        <authorList>
            <consortium name="WormBaseParasite"/>
        </authorList>
    </citation>
    <scope>IDENTIFICATION</scope>
</reference>
<dbReference type="InterPro" id="IPR001810">
    <property type="entry name" value="F-box_dom"/>
</dbReference>
<dbReference type="GO" id="GO:0043565">
    <property type="term" value="F:sequence-specific DNA binding"/>
    <property type="evidence" value="ECO:0007669"/>
    <property type="project" value="TreeGrafter"/>
</dbReference>
<dbReference type="OrthoDB" id="5843400at2759"/>
<evidence type="ECO:0000259" key="3">
    <source>
        <dbReference type="PROSITE" id="PS50181"/>
    </source>
</evidence>
<feature type="compositionally biased region" description="Low complexity" evidence="2">
    <location>
        <begin position="41"/>
        <end position="80"/>
    </location>
</feature>
<proteinExistence type="predicted"/>
<organism evidence="4">
    <name type="scientific">Brugia malayi</name>
    <name type="common">Filarial nematode worm</name>
    <dbReference type="NCBI Taxonomy" id="6279"/>
    <lineage>
        <taxon>Eukaryota</taxon>
        <taxon>Metazoa</taxon>
        <taxon>Ecdysozoa</taxon>
        <taxon>Nematoda</taxon>
        <taxon>Chromadorea</taxon>
        <taxon>Rhabditida</taxon>
        <taxon>Spirurina</taxon>
        <taxon>Spiruromorpha</taxon>
        <taxon>Filarioidea</taxon>
        <taxon>Onchocercidae</taxon>
        <taxon>Brugia</taxon>
    </lineage>
</organism>
<sequence length="858" mass="95341">MLRQLLSATNGVSSSNALSSDYDHCSLYPLSSRNFENSTMTSPLPSLSQPSLHLSQSQLLPQLPSSSSSSSASSSSSSSSSSASASLSSLSSSSSSTSSSSSSVSASASSSASSLSLPLSLSPASTLPSTDTVSISTSQNQFRINDKNLITTEYMSLAAGYGMQTPIISNHLEILDTNNDLNDTTELFSSTYAMLSADSTLSWNVWDEQTRFSNSTNDFTSNQVPMSINNHNFGYPIHTTIPGCSNNIRYQTCNTNRIDNNYTTNCHELINDNRLELQQQQQQLQLQQQQQQQLQLQQQQQQQQSMQQHAVVLPIINESRNYGQQEKCTENLSQITQLRFSDSNQKMMNHATGLGETVVNKCDKKQITCMACHAVYSSRRSLTGHIGRNEKCREIIGRNYLDQMGGSTGNIGLCEPGNITNSNGIDPVCPYCDRFISHYKGNIRRHVNQCMRSTRNGNKLKRKDTILKQFTSDTNQFNNGCNDLMIFSDNYQPNVLETSMTAEKAQWLSNFSDVLLEQNSIIKTKLSNTKRDRSNDDPFRCPLCDFATIYKGNMKRHLSTCHGLQDDDLKDGCIDKMKYKEVIESRLENGSRNKRPRNLQHLKVTSKLSEIVSDNATSSSSTITDCNTMKMISEVAIADEALSTFPVISSSFINCKQEQFALSLINSSADNIALEAGKEGSLSEMTEISSNDNTNQFMRLNTIDETIEAVIANGNENSINKMAAAAFSDEKKVKIHIFITKFDYAKERYTQTTRAHVTEADSKINSQKQRNYARLFNNESMSTLQNENGNDIVQDESKGLLSLLDEIIIHIIEKLNSEDIANIADTCIRLREIVRKMTAGDESLSDFSIESIDELDCK</sequence>
<accession>A0A5S6PWB1</accession>
<evidence type="ECO:0000313" key="6">
    <source>
        <dbReference type="WBParaSite" id="Bm8541a.1"/>
    </source>
</evidence>
<dbReference type="GO" id="GO:0005634">
    <property type="term" value="C:nucleus"/>
    <property type="evidence" value="ECO:0007669"/>
    <property type="project" value="TreeGrafter"/>
</dbReference>
<dbReference type="AlphaFoldDB" id="A0A4E9G2E1"/>
<dbReference type="STRING" id="6279.A0A5S6PWB1"/>
<keyword evidence="1" id="KW-0175">Coiled coil</keyword>
<feature type="domain" description="F-box" evidence="3">
    <location>
        <begin position="797"/>
        <end position="847"/>
    </location>
</feature>
<name>A0A4E9G2E1_BRUMA</name>
<reference evidence="5" key="1">
    <citation type="journal article" date="2007" name="Science">
        <title>Draft genome of the filarial nematode parasite Brugia malayi.</title>
        <authorList>
            <person name="Ghedin E."/>
            <person name="Wang S."/>
            <person name="Spiro D."/>
            <person name="Caler E."/>
            <person name="Zhao Q."/>
            <person name="Crabtree J."/>
            <person name="Allen J.E."/>
            <person name="Delcher A.L."/>
            <person name="Guiliano D.B."/>
            <person name="Miranda-Saavedra D."/>
            <person name="Angiuoli S.V."/>
            <person name="Creasy T."/>
            <person name="Amedeo P."/>
            <person name="Haas B."/>
            <person name="El-Sayed N.M."/>
            <person name="Wortman J.R."/>
            <person name="Feldblyum T."/>
            <person name="Tallon L."/>
            <person name="Schatz M."/>
            <person name="Shumway M."/>
            <person name="Koo H."/>
            <person name="Salzberg S.L."/>
            <person name="Schobel S."/>
            <person name="Pertea M."/>
            <person name="Pop M."/>
            <person name="White O."/>
            <person name="Barton G.J."/>
            <person name="Carlow C.K."/>
            <person name="Crawford M.J."/>
            <person name="Daub J."/>
            <person name="Dimmic M.W."/>
            <person name="Estes C.F."/>
            <person name="Foster J.M."/>
            <person name="Ganatra M."/>
            <person name="Gregory W.F."/>
            <person name="Johnson N.M."/>
            <person name="Jin J."/>
            <person name="Komuniecki R."/>
            <person name="Korf I."/>
            <person name="Kumar S."/>
            <person name="Laney S."/>
            <person name="Li B.W."/>
            <person name="Li W."/>
            <person name="Lindblom T.H."/>
            <person name="Lustigman S."/>
            <person name="Ma D."/>
            <person name="Maina C.V."/>
            <person name="Martin D.M."/>
            <person name="McCarter J.P."/>
            <person name="McReynolds L."/>
            <person name="Mitreva M."/>
            <person name="Nutman T.B."/>
            <person name="Parkinson J."/>
            <person name="Peregrin-Alvarez J.M."/>
            <person name="Poole C."/>
            <person name="Ren Q."/>
            <person name="Saunders L."/>
            <person name="Sluder A.E."/>
            <person name="Smith K."/>
            <person name="Stanke M."/>
            <person name="Unnasch T.R."/>
            <person name="Ware J."/>
            <person name="Wei A.D."/>
            <person name="Weil G."/>
            <person name="Williams D.J."/>
            <person name="Zhang Y."/>
            <person name="Williams S.A."/>
            <person name="Fraser-Liggett C."/>
            <person name="Slatko B."/>
            <person name="Blaxter M.L."/>
            <person name="Scott A.L."/>
        </authorList>
    </citation>
    <scope>NUCLEOTIDE SEQUENCE</scope>
    <source>
        <strain evidence="5">FR3</strain>
    </source>
</reference>
<dbReference type="GO" id="GO:0010468">
    <property type="term" value="P:regulation of gene expression"/>
    <property type="evidence" value="ECO:0007669"/>
    <property type="project" value="TreeGrafter"/>
</dbReference>